<proteinExistence type="predicted"/>
<reference evidence="1" key="2">
    <citation type="journal article" date="2015" name="Fish Shellfish Immunol.">
        <title>Early steps in the European eel (Anguilla anguilla)-Vibrio vulnificus interaction in the gills: Role of the RtxA13 toxin.</title>
        <authorList>
            <person name="Callol A."/>
            <person name="Pajuelo D."/>
            <person name="Ebbesson L."/>
            <person name="Teles M."/>
            <person name="MacKenzie S."/>
            <person name="Amaro C."/>
        </authorList>
    </citation>
    <scope>NUCLEOTIDE SEQUENCE</scope>
</reference>
<name>A0A0E9U684_ANGAN</name>
<dbReference type="EMBL" id="GBXM01047892">
    <property type="protein sequence ID" value="JAH60685.1"/>
    <property type="molecule type" value="Transcribed_RNA"/>
</dbReference>
<sequence length="25" mass="2798">MAFCPRCSCAVLIELNTLCCILPHF</sequence>
<protein>
    <submittedName>
        <fullName evidence="1">Uncharacterized protein</fullName>
    </submittedName>
</protein>
<reference evidence="1" key="1">
    <citation type="submission" date="2014-11" db="EMBL/GenBank/DDBJ databases">
        <authorList>
            <person name="Amaro Gonzalez C."/>
        </authorList>
    </citation>
    <scope>NUCLEOTIDE SEQUENCE</scope>
</reference>
<dbReference type="AlphaFoldDB" id="A0A0E9U684"/>
<accession>A0A0E9U684</accession>
<evidence type="ECO:0000313" key="1">
    <source>
        <dbReference type="EMBL" id="JAH60685.1"/>
    </source>
</evidence>
<organism evidence="1">
    <name type="scientific">Anguilla anguilla</name>
    <name type="common">European freshwater eel</name>
    <name type="synonym">Muraena anguilla</name>
    <dbReference type="NCBI Taxonomy" id="7936"/>
    <lineage>
        <taxon>Eukaryota</taxon>
        <taxon>Metazoa</taxon>
        <taxon>Chordata</taxon>
        <taxon>Craniata</taxon>
        <taxon>Vertebrata</taxon>
        <taxon>Euteleostomi</taxon>
        <taxon>Actinopterygii</taxon>
        <taxon>Neopterygii</taxon>
        <taxon>Teleostei</taxon>
        <taxon>Anguilliformes</taxon>
        <taxon>Anguillidae</taxon>
        <taxon>Anguilla</taxon>
    </lineage>
</organism>